<organism evidence="2 3">
    <name type="scientific">Polarella glacialis</name>
    <name type="common">Dinoflagellate</name>
    <dbReference type="NCBI Taxonomy" id="89957"/>
    <lineage>
        <taxon>Eukaryota</taxon>
        <taxon>Sar</taxon>
        <taxon>Alveolata</taxon>
        <taxon>Dinophyceae</taxon>
        <taxon>Suessiales</taxon>
        <taxon>Suessiaceae</taxon>
        <taxon>Polarella</taxon>
    </lineage>
</organism>
<reference evidence="2" key="1">
    <citation type="submission" date="2021-02" db="EMBL/GenBank/DDBJ databases">
        <authorList>
            <person name="Dougan E. K."/>
            <person name="Rhodes N."/>
            <person name="Thang M."/>
            <person name="Chan C."/>
        </authorList>
    </citation>
    <scope>NUCLEOTIDE SEQUENCE</scope>
</reference>
<dbReference type="AlphaFoldDB" id="A0A813I8Q4"/>
<evidence type="ECO:0000256" key="1">
    <source>
        <dbReference type="SAM" id="MobiDB-lite"/>
    </source>
</evidence>
<feature type="compositionally biased region" description="Acidic residues" evidence="1">
    <location>
        <begin position="190"/>
        <end position="201"/>
    </location>
</feature>
<name>A0A813I8Q4_POLGL</name>
<protein>
    <submittedName>
        <fullName evidence="2">Uncharacterized protein</fullName>
    </submittedName>
</protein>
<sequence length="372" mass="39795">MTFLDLDLDAGDLGGTLEWAEPSDATQVTRYDVYITEASHAGCGRIEVVVISGSLSFGLDGASPAQVEAAVKSSLAMSLGVDPRLVEVVVRQEQARRLSHERRLSTTWNVRYQVVLPAEQGPSAERAAKAVRQDASAFTKVLAEQLEVAGVDSAVLSASFAFQSFEFVAAKSVAGEEVISLATIVDLEELESESNTTEELESNNTNNTNNNNSNNDNNNNSNNNNTTVDSDGESDGVNRTSLRRLSETPEGSSLKLCRLVFLGAVSVGRFKFDVPADTALASFTYFTIYTRTKLESQGVAYSTLFIDDLAASVSNVAFVDQDSSSADIGGAVSWTQPSDLQRVATYHVYLAASEVGASRLLVADVRADTTST</sequence>
<evidence type="ECO:0000313" key="3">
    <source>
        <dbReference type="Proteomes" id="UP000626109"/>
    </source>
</evidence>
<feature type="compositionally biased region" description="Low complexity" evidence="1">
    <location>
        <begin position="202"/>
        <end position="227"/>
    </location>
</feature>
<gene>
    <name evidence="2" type="ORF">PGLA2088_LOCUS4645</name>
</gene>
<proteinExistence type="predicted"/>
<comment type="caution">
    <text evidence="2">The sequence shown here is derived from an EMBL/GenBank/DDBJ whole genome shotgun (WGS) entry which is preliminary data.</text>
</comment>
<evidence type="ECO:0000313" key="2">
    <source>
        <dbReference type="EMBL" id="CAE8646255.1"/>
    </source>
</evidence>
<accession>A0A813I8Q4</accession>
<dbReference type="EMBL" id="CAJNNW010004254">
    <property type="protein sequence ID" value="CAE8646255.1"/>
    <property type="molecule type" value="Genomic_DNA"/>
</dbReference>
<feature type="region of interest" description="Disordered" evidence="1">
    <location>
        <begin position="190"/>
        <end position="246"/>
    </location>
</feature>
<feature type="non-terminal residue" evidence="2">
    <location>
        <position position="372"/>
    </location>
</feature>
<dbReference type="Proteomes" id="UP000626109">
    <property type="component" value="Unassembled WGS sequence"/>
</dbReference>